<name>A0A060RAG7_9BACT</name>
<organism evidence="2 3">
    <name type="scientific">Mucinivorans hirudinis</name>
    <dbReference type="NCBI Taxonomy" id="1433126"/>
    <lineage>
        <taxon>Bacteria</taxon>
        <taxon>Pseudomonadati</taxon>
        <taxon>Bacteroidota</taxon>
        <taxon>Bacteroidia</taxon>
        <taxon>Bacteroidales</taxon>
        <taxon>Rikenellaceae</taxon>
        <taxon>Mucinivorans</taxon>
    </lineage>
</organism>
<dbReference type="InterPro" id="IPR050570">
    <property type="entry name" value="Cell_wall_metabolism_enzyme"/>
</dbReference>
<keyword evidence="3" id="KW-1185">Reference proteome</keyword>
<evidence type="ECO:0000313" key="2">
    <source>
        <dbReference type="EMBL" id="CDN30354.1"/>
    </source>
</evidence>
<dbReference type="SUPFAM" id="SSF51261">
    <property type="entry name" value="Duplicated hybrid motif"/>
    <property type="match status" value="1"/>
</dbReference>
<reference evidence="2 3" key="1">
    <citation type="journal article" date="2015" name="Genome Announc.">
        <title>Complete Genome Sequence of the Novel Leech Symbiont Mucinivorans hirudinis M3T.</title>
        <authorList>
            <person name="Nelson M.C."/>
            <person name="Bomar L."/>
            <person name="Graf J."/>
        </authorList>
    </citation>
    <scope>NUCLEOTIDE SEQUENCE [LARGE SCALE GENOMIC DNA]</scope>
    <source>
        <strain evidence="3">M3</strain>
    </source>
</reference>
<dbReference type="Proteomes" id="UP000027616">
    <property type="component" value="Chromosome I"/>
</dbReference>
<dbReference type="PANTHER" id="PTHR21666">
    <property type="entry name" value="PEPTIDASE-RELATED"/>
    <property type="match status" value="1"/>
</dbReference>
<evidence type="ECO:0000259" key="1">
    <source>
        <dbReference type="Pfam" id="PF01551"/>
    </source>
</evidence>
<sequence length="528" mass="58728">MLCSTAAVAQQSKYASAVDFPIVLAGNVGELRTDAFHAGIDIKAAKGIGSPVFAIADGYVSRVGVSPWGYGNSIYVTHRDGAVSVYGHLDRFNKKIGDWVRNQQYAKKSFAVDLYPQAEQFPVKRGEQIAYLGNSGSSAGPHLHLEIRDPRTGFPQNIIAKGYYEVADEVKPTIKSIKLYEIEVVDGVEQHFLKHSSAPAPDLVFTLRGRGYLAYEVVDYKSGAGNTMGIYSLTQSVDGEQNFGFALDFVDYGKQRFMNTFVKYDDHRATKLDVIRAYVSPNNRLAIYNKVIDRGVLRATDMPLAVRTAIRDDGGNEQIVQFKIVRDTSTATRPKAFGEVVRWNSEFNYLIGNLSVNIPREALYDDDFIVCEEVSEGVYQIGSDKIPLHRAMTLVLAVPPHDKSDKMGFVNEKNGWIGGSYKDGRLTATTNRFGAFKTSLDTIAPRITAVDLAQKSAVLRFKITDNLSGIDKYHLTVNGKWELAEYDAKSNLLTHKIKRNQTPISYDIVLTVTDAKNNKSTFKRTVKW</sequence>
<dbReference type="STRING" id="1433126.BN938_0248"/>
<dbReference type="PANTHER" id="PTHR21666:SF270">
    <property type="entry name" value="MUREIN HYDROLASE ACTIVATOR ENVC"/>
    <property type="match status" value="1"/>
</dbReference>
<proteinExistence type="predicted"/>
<dbReference type="InterPro" id="IPR011055">
    <property type="entry name" value="Dup_hybrid_motif"/>
</dbReference>
<dbReference type="KEGG" id="rbc:BN938_0248"/>
<dbReference type="Pfam" id="PF01551">
    <property type="entry name" value="Peptidase_M23"/>
    <property type="match status" value="1"/>
</dbReference>
<dbReference type="eggNOG" id="COG0739">
    <property type="taxonomic scope" value="Bacteria"/>
</dbReference>
<dbReference type="HOGENOM" id="CLU_025250_0_0_10"/>
<dbReference type="CDD" id="cd12797">
    <property type="entry name" value="M23_peptidase"/>
    <property type="match status" value="1"/>
</dbReference>
<dbReference type="AlphaFoldDB" id="A0A060RAG7"/>
<dbReference type="EMBL" id="HG934468">
    <property type="protein sequence ID" value="CDN30354.1"/>
    <property type="molecule type" value="Genomic_DNA"/>
</dbReference>
<gene>
    <name evidence="2" type="ORF">BN938_0248</name>
</gene>
<accession>A0A060RAG7</accession>
<evidence type="ECO:0000313" key="3">
    <source>
        <dbReference type="Proteomes" id="UP000027616"/>
    </source>
</evidence>
<dbReference type="InterPro" id="IPR016047">
    <property type="entry name" value="M23ase_b-sheet_dom"/>
</dbReference>
<feature type="domain" description="M23ase beta-sheet core" evidence="1">
    <location>
        <begin position="36"/>
        <end position="104"/>
    </location>
</feature>
<dbReference type="Gene3D" id="2.70.70.10">
    <property type="entry name" value="Glucose Permease (Domain IIA)"/>
    <property type="match status" value="1"/>
</dbReference>
<protein>
    <submittedName>
        <fullName evidence="2">Peptidase M23B</fullName>
    </submittedName>
</protein>
<dbReference type="GO" id="GO:0004222">
    <property type="term" value="F:metalloendopeptidase activity"/>
    <property type="evidence" value="ECO:0007669"/>
    <property type="project" value="TreeGrafter"/>
</dbReference>